<comment type="function">
    <text evidence="4">Catalyzes the reduction of fatty acyl-CoA to fatty alcohols.</text>
</comment>
<dbReference type="InterPro" id="IPR026055">
    <property type="entry name" value="FAR"/>
</dbReference>
<comment type="similarity">
    <text evidence="1 4">Belongs to the fatty acyl-CoA reductase family.</text>
</comment>
<keyword evidence="4" id="KW-0521">NADP</keyword>
<gene>
    <name evidence="7" type="ORF">PVAND_001518</name>
</gene>
<evidence type="ECO:0000313" key="7">
    <source>
        <dbReference type="EMBL" id="KAG5671313.1"/>
    </source>
</evidence>
<keyword evidence="8" id="KW-1185">Reference proteome</keyword>
<evidence type="ECO:0000256" key="2">
    <source>
        <dbReference type="ARBA" id="ARBA00022516"/>
    </source>
</evidence>
<evidence type="ECO:0000259" key="5">
    <source>
        <dbReference type="Pfam" id="PF03015"/>
    </source>
</evidence>
<sequence length="798" mass="91578">MENSSKPSIPDFFKGKSVFITGGLGSLGKVTVEKLLRSCPGIENIFLLARPKKNNNVQDRLNELKNSPLFANLKENSPELLKKIVMIEGDTAKDNLGISEADQKMICEKVSIFINSAASINFNDPLKDAVNTNVRSIMELLKLARKVKNLESIVHVSTSYTNWFCSDNDTVLVEEKFYPAEYKPNDILKLTETVSEKLLEKVTPHILGKHKNTYTFTKKLAEEFIKNEKENLPITIVRPSMSHRNNSTIPVKNQQVDSNLKYASNVSMDFGSDSVKEDNKSSKIKPIIVDSGLAAIRNFIQNLKLKKKPMLRISGKKTQIFCEIIESKKIILDKLKIRQYTFHTFMEESEKSKIFLLKGLYLEKVENVKNHLVNAGLKCYNCQQRGHSSNNRGYKSRCVKCRESHASGECKRKLREGDPSCINCGGKHAANFRGCSEFMKYQQKIQSFRQKAKANNRNSWNSTFQNESRSTQFNLYSENFPSLSENFRPSINNQTFDQHVISPTISSTQDVKKANSLIQKFNEAFIGSAKEPMPGWIDSWVGPTTYAYFIARGIFRSFYVHKNNVTEVIPVDMTANLIIASAWKVGTEKIQKEPEIYHSTIGIANFITWKNLMDLYLANAKKYPLDDVIWYPTYRMIKTEFGSKFYGFFTERIPAYLIDFASIIMGKKPRMIRLYDKIEYGYSFTRFCTINPIRFECKNFEKLIDKMSPNDVKEFDFDVRKINWNKFIEEQHLGARKYLWGSKSTDFAAGRRKIARLRIANYLLVGSTVGSSLFLSYKGFNLLTHKEPKIEINLDQTN</sequence>
<name>A0A9J6BN66_POLVA</name>
<dbReference type="InterPro" id="IPR036291">
    <property type="entry name" value="NAD(P)-bd_dom_sf"/>
</dbReference>
<dbReference type="EC" id="1.2.1.84" evidence="4"/>
<dbReference type="EMBL" id="JADBJN010000003">
    <property type="protein sequence ID" value="KAG5671313.1"/>
    <property type="molecule type" value="Genomic_DNA"/>
</dbReference>
<organism evidence="7 8">
    <name type="scientific">Polypedilum vanderplanki</name>
    <name type="common">Sleeping chironomid midge</name>
    <dbReference type="NCBI Taxonomy" id="319348"/>
    <lineage>
        <taxon>Eukaryota</taxon>
        <taxon>Metazoa</taxon>
        <taxon>Ecdysozoa</taxon>
        <taxon>Arthropoda</taxon>
        <taxon>Hexapoda</taxon>
        <taxon>Insecta</taxon>
        <taxon>Pterygota</taxon>
        <taxon>Neoptera</taxon>
        <taxon>Endopterygota</taxon>
        <taxon>Diptera</taxon>
        <taxon>Nematocera</taxon>
        <taxon>Chironomoidea</taxon>
        <taxon>Chironomidae</taxon>
        <taxon>Chironominae</taxon>
        <taxon>Polypedilum</taxon>
        <taxon>Polypedilum</taxon>
    </lineage>
</organism>
<dbReference type="AlphaFoldDB" id="A0A9J6BN66"/>
<dbReference type="GO" id="GO:0005777">
    <property type="term" value="C:peroxisome"/>
    <property type="evidence" value="ECO:0007669"/>
    <property type="project" value="TreeGrafter"/>
</dbReference>
<feature type="domain" description="Thioester reductase (TE)" evidence="6">
    <location>
        <begin position="528"/>
        <end position="578"/>
    </location>
</feature>
<reference evidence="7" key="1">
    <citation type="submission" date="2021-03" db="EMBL/GenBank/DDBJ databases">
        <title>Chromosome level genome of the anhydrobiotic midge Polypedilum vanderplanki.</title>
        <authorList>
            <person name="Yoshida Y."/>
            <person name="Kikawada T."/>
            <person name="Gusev O."/>
        </authorList>
    </citation>
    <scope>NUCLEOTIDE SEQUENCE</scope>
    <source>
        <strain evidence="7">NIAS01</strain>
        <tissue evidence="7">Whole body or cell culture</tissue>
    </source>
</reference>
<dbReference type="GO" id="GO:0080019">
    <property type="term" value="F:alcohol-forming very long-chain fatty acyl-CoA reductase activity"/>
    <property type="evidence" value="ECO:0007669"/>
    <property type="project" value="InterPro"/>
</dbReference>
<dbReference type="GO" id="GO:0035336">
    <property type="term" value="P:long-chain fatty-acyl-CoA metabolic process"/>
    <property type="evidence" value="ECO:0007669"/>
    <property type="project" value="TreeGrafter"/>
</dbReference>
<dbReference type="PANTHER" id="PTHR11011">
    <property type="entry name" value="MALE STERILITY PROTEIN 2-RELATED"/>
    <property type="match status" value="1"/>
</dbReference>
<feature type="domain" description="Thioester reductase (TE)" evidence="6">
    <location>
        <begin position="20"/>
        <end position="241"/>
    </location>
</feature>
<keyword evidence="3 4" id="KW-0443">Lipid metabolism</keyword>
<evidence type="ECO:0000256" key="3">
    <source>
        <dbReference type="ARBA" id="ARBA00023098"/>
    </source>
</evidence>
<dbReference type="InterPro" id="IPR033640">
    <property type="entry name" value="FAR_C"/>
</dbReference>
<dbReference type="PANTHER" id="PTHR11011:SF116">
    <property type="entry name" value="FATTY ACYL-COA REDUCTASE CG5065-RELATED"/>
    <property type="match status" value="1"/>
</dbReference>
<comment type="catalytic activity">
    <reaction evidence="4">
        <text>a long-chain fatty acyl-CoA + 2 NADPH + 2 H(+) = a long-chain primary fatty alcohol + 2 NADP(+) + CoA</text>
        <dbReference type="Rhea" id="RHEA:52716"/>
        <dbReference type="ChEBI" id="CHEBI:15378"/>
        <dbReference type="ChEBI" id="CHEBI:57287"/>
        <dbReference type="ChEBI" id="CHEBI:57783"/>
        <dbReference type="ChEBI" id="CHEBI:58349"/>
        <dbReference type="ChEBI" id="CHEBI:77396"/>
        <dbReference type="ChEBI" id="CHEBI:83139"/>
        <dbReference type="EC" id="1.2.1.84"/>
    </reaction>
</comment>
<dbReference type="CDD" id="cd09071">
    <property type="entry name" value="FAR_C"/>
    <property type="match status" value="1"/>
</dbReference>
<dbReference type="Gene3D" id="3.40.50.720">
    <property type="entry name" value="NAD(P)-binding Rossmann-like Domain"/>
    <property type="match status" value="2"/>
</dbReference>
<feature type="domain" description="Fatty acyl-CoA reductase C-terminal" evidence="5">
    <location>
        <begin position="652"/>
        <end position="739"/>
    </location>
</feature>
<protein>
    <recommendedName>
        <fullName evidence="4">Fatty acyl-CoA reductase</fullName>
        <ecNumber evidence="4">1.2.1.84</ecNumber>
    </recommendedName>
</protein>
<keyword evidence="4" id="KW-0560">Oxidoreductase</keyword>
<dbReference type="Pfam" id="PF07993">
    <property type="entry name" value="NAD_binding_4"/>
    <property type="match status" value="2"/>
</dbReference>
<dbReference type="SUPFAM" id="SSF51735">
    <property type="entry name" value="NAD(P)-binding Rossmann-fold domains"/>
    <property type="match status" value="1"/>
</dbReference>
<evidence type="ECO:0000313" key="8">
    <source>
        <dbReference type="Proteomes" id="UP001107558"/>
    </source>
</evidence>
<dbReference type="GO" id="GO:0102965">
    <property type="term" value="F:alcohol-forming long-chain fatty acyl-CoA reductase activity"/>
    <property type="evidence" value="ECO:0007669"/>
    <property type="project" value="UniProtKB-EC"/>
</dbReference>
<dbReference type="CDD" id="cd05236">
    <property type="entry name" value="FAR-N_SDR_e"/>
    <property type="match status" value="1"/>
</dbReference>
<evidence type="ECO:0000256" key="4">
    <source>
        <dbReference type="RuleBase" id="RU363097"/>
    </source>
</evidence>
<comment type="caution">
    <text evidence="7">The sequence shown here is derived from an EMBL/GenBank/DDBJ whole genome shotgun (WGS) entry which is preliminary data.</text>
</comment>
<proteinExistence type="inferred from homology"/>
<accession>A0A9J6BN66</accession>
<evidence type="ECO:0000256" key="1">
    <source>
        <dbReference type="ARBA" id="ARBA00005928"/>
    </source>
</evidence>
<keyword evidence="2 4" id="KW-0444">Lipid biosynthesis</keyword>
<evidence type="ECO:0000259" key="6">
    <source>
        <dbReference type="Pfam" id="PF07993"/>
    </source>
</evidence>
<dbReference type="Pfam" id="PF03015">
    <property type="entry name" value="Sterile"/>
    <property type="match status" value="1"/>
</dbReference>
<dbReference type="InterPro" id="IPR013120">
    <property type="entry name" value="FAR_NAD-bd"/>
</dbReference>
<dbReference type="Proteomes" id="UP001107558">
    <property type="component" value="Chromosome 3"/>
</dbReference>
<dbReference type="OrthoDB" id="7762714at2759"/>